<name>A0ABQ1PG96_9ENTE</name>
<feature type="domain" description="LXG" evidence="3">
    <location>
        <begin position="1"/>
        <end position="179"/>
    </location>
</feature>
<feature type="coiled-coil region" evidence="2">
    <location>
        <begin position="95"/>
        <end position="136"/>
    </location>
</feature>
<dbReference type="Proteomes" id="UP000630615">
    <property type="component" value="Unassembled WGS sequence"/>
</dbReference>
<proteinExistence type="inferred from homology"/>
<evidence type="ECO:0000259" key="3">
    <source>
        <dbReference type="PROSITE" id="PS51756"/>
    </source>
</evidence>
<evidence type="ECO:0000313" key="4">
    <source>
        <dbReference type="EMBL" id="GGC96626.1"/>
    </source>
</evidence>
<protein>
    <recommendedName>
        <fullName evidence="3">LXG domain-containing protein</fullName>
    </recommendedName>
</protein>
<accession>A0ABQ1PG96</accession>
<comment type="caution">
    <text evidence="4">The sequence shown here is derived from an EMBL/GenBank/DDBJ whole genome shotgun (WGS) entry which is preliminary data.</text>
</comment>
<dbReference type="EMBL" id="BMKI01000007">
    <property type="protein sequence ID" value="GGC96626.1"/>
    <property type="molecule type" value="Genomic_DNA"/>
</dbReference>
<dbReference type="RefSeq" id="WP_157894305.1">
    <property type="nucleotide sequence ID" value="NZ_BMKI01000007.1"/>
</dbReference>
<keyword evidence="5" id="KW-1185">Reference proteome</keyword>
<organism evidence="4 5">
    <name type="scientific">Enterococcus wangshanyuanii</name>
    <dbReference type="NCBI Taxonomy" id="2005703"/>
    <lineage>
        <taxon>Bacteria</taxon>
        <taxon>Bacillati</taxon>
        <taxon>Bacillota</taxon>
        <taxon>Bacilli</taxon>
        <taxon>Lactobacillales</taxon>
        <taxon>Enterococcaceae</taxon>
        <taxon>Enterococcus</taxon>
    </lineage>
</organism>
<sequence length="179" mass="19384">MVKMIIGEVQTQTEEIKAFGKSYSQALDAVSTATQGIQLAVGLSGAGMESIKGYLSTVYPALCKAAIMHSEAVVQSNEQYVQGYLSTCGSEDLDSEELQAQIDEANALIQDFQRSKENYAQQKRSLSDEKEQLLGAVFQAAIASMDAGITRNQAKKAKIQEKLEKFLDFCGQSTAILLG</sequence>
<evidence type="ECO:0000313" key="5">
    <source>
        <dbReference type="Proteomes" id="UP000630615"/>
    </source>
</evidence>
<gene>
    <name evidence="4" type="ORF">GCM10011573_27760</name>
</gene>
<evidence type="ECO:0000256" key="2">
    <source>
        <dbReference type="SAM" id="Coils"/>
    </source>
</evidence>
<dbReference type="PROSITE" id="PS51756">
    <property type="entry name" value="LXG"/>
    <property type="match status" value="1"/>
</dbReference>
<dbReference type="InterPro" id="IPR006829">
    <property type="entry name" value="LXG_dom"/>
</dbReference>
<comment type="similarity">
    <text evidence="1">In the N-terminal section; belongs to the LXG family.</text>
</comment>
<evidence type="ECO:0000256" key="1">
    <source>
        <dbReference type="ARBA" id="ARBA00034117"/>
    </source>
</evidence>
<reference evidence="5" key="1">
    <citation type="journal article" date="2019" name="Int. J. Syst. Evol. Microbiol.">
        <title>The Global Catalogue of Microorganisms (GCM) 10K type strain sequencing project: providing services to taxonomists for standard genome sequencing and annotation.</title>
        <authorList>
            <consortium name="The Broad Institute Genomics Platform"/>
            <consortium name="The Broad Institute Genome Sequencing Center for Infectious Disease"/>
            <person name="Wu L."/>
            <person name="Ma J."/>
        </authorList>
    </citation>
    <scope>NUCLEOTIDE SEQUENCE [LARGE SCALE GENOMIC DNA]</scope>
    <source>
        <strain evidence="5">CGMCC 1.15942</strain>
    </source>
</reference>
<keyword evidence="2" id="KW-0175">Coiled coil</keyword>